<protein>
    <recommendedName>
        <fullName evidence="4">DUF4391 domain-containing protein</fullName>
    </recommendedName>
</protein>
<dbReference type="EMBL" id="ASJR01000002">
    <property type="protein sequence ID" value="ERP39058.1"/>
    <property type="molecule type" value="Genomic_DNA"/>
</dbReference>
<evidence type="ECO:0000313" key="3">
    <source>
        <dbReference type="Proteomes" id="UP000017148"/>
    </source>
</evidence>
<keyword evidence="3" id="KW-1185">Reference proteome</keyword>
<feature type="coiled-coil region" evidence="1">
    <location>
        <begin position="249"/>
        <end position="276"/>
    </location>
</feature>
<proteinExistence type="predicted"/>
<dbReference type="eggNOG" id="ENOG5032C11">
    <property type="taxonomic scope" value="Bacteria"/>
</dbReference>
<name>U7DBU9_9BACT</name>
<comment type="caution">
    <text evidence="2">The sequence shown here is derived from an EMBL/GenBank/DDBJ whole genome shotgun (WGS) entry which is preliminary data.</text>
</comment>
<gene>
    <name evidence="2" type="ORF">CALK_0219</name>
</gene>
<evidence type="ECO:0000256" key="1">
    <source>
        <dbReference type="SAM" id="Coils"/>
    </source>
</evidence>
<dbReference type="OrthoDB" id="9805811at2"/>
<sequence>MPDNKKAAIDYVWNAISFPEAALLGKRVPKKQFLESGELVASDKKLFRENVKNVYWEYTLKPSTCPVLPYRDNEREYLEVAVLQVEMNSQKGHKRIAEIIHRIIPYPLMIGFYVGTTEHTEYTEKESINSVSSVSSVVNKSFALSIAPKRFSQTEQGAYVAERFYTTGWMHSGAFNDREAAFVASLAWDNMPLQTYGTLYNAWTDRFTGYECSVLSGSFTIGKAGDRLEQLTRCREIESRISELRGQLKKAAFNRQVELNTQIKKFEQELRQLAASL</sequence>
<dbReference type="RefSeq" id="WP_022635771.1">
    <property type="nucleotide sequence ID" value="NZ_ASJR01000002.1"/>
</dbReference>
<organism evidence="2 3">
    <name type="scientific">Chitinivibrio alkaliphilus ACht1</name>
    <dbReference type="NCBI Taxonomy" id="1313304"/>
    <lineage>
        <taxon>Bacteria</taxon>
        <taxon>Pseudomonadati</taxon>
        <taxon>Fibrobacterota</taxon>
        <taxon>Chitinivibrionia</taxon>
        <taxon>Chitinivibrionales</taxon>
        <taxon>Chitinivibrionaceae</taxon>
        <taxon>Chitinivibrio</taxon>
    </lineage>
</organism>
<dbReference type="STRING" id="1313304.CALK_0219"/>
<evidence type="ECO:0008006" key="4">
    <source>
        <dbReference type="Google" id="ProtNLM"/>
    </source>
</evidence>
<dbReference type="Pfam" id="PF14335">
    <property type="entry name" value="DUF4391"/>
    <property type="match status" value="1"/>
</dbReference>
<dbReference type="Proteomes" id="UP000017148">
    <property type="component" value="Unassembled WGS sequence"/>
</dbReference>
<evidence type="ECO:0000313" key="2">
    <source>
        <dbReference type="EMBL" id="ERP39058.1"/>
    </source>
</evidence>
<accession>U7DBU9</accession>
<reference evidence="2 3" key="1">
    <citation type="journal article" date="2013" name="Environ. Microbiol.">
        <title>Genome analysis of Chitinivibrio alkaliphilus gen. nov., sp. nov., a novel extremely haloalkaliphilic anaerobic chitinolytic bacterium from the candidate phylum Termite Group 3.</title>
        <authorList>
            <person name="Sorokin D.Y."/>
            <person name="Gumerov V.M."/>
            <person name="Rakitin A.L."/>
            <person name="Beletsky A.V."/>
            <person name="Damste J.S."/>
            <person name="Muyzer G."/>
            <person name="Mardanov A.V."/>
            <person name="Ravin N.V."/>
        </authorList>
    </citation>
    <scope>NUCLEOTIDE SEQUENCE [LARGE SCALE GENOMIC DNA]</scope>
    <source>
        <strain evidence="2 3">ACht1</strain>
    </source>
</reference>
<dbReference type="AlphaFoldDB" id="U7DBU9"/>
<keyword evidence="1" id="KW-0175">Coiled coil</keyword>
<dbReference type="InterPro" id="IPR025503">
    <property type="entry name" value="DUF4391"/>
</dbReference>